<dbReference type="SUPFAM" id="SSF54373">
    <property type="entry name" value="FAD-linked reductases, C-terminal domain"/>
    <property type="match status" value="1"/>
</dbReference>
<dbReference type="Gene3D" id="3.30.560.10">
    <property type="entry name" value="Glucose Oxidase, domain 3"/>
    <property type="match status" value="1"/>
</dbReference>
<dbReference type="InterPro" id="IPR000172">
    <property type="entry name" value="GMC_OxRdtase_N"/>
</dbReference>
<dbReference type="Pfam" id="PF05199">
    <property type="entry name" value="GMC_oxred_C"/>
    <property type="match status" value="1"/>
</dbReference>
<dbReference type="PANTHER" id="PTHR11552">
    <property type="entry name" value="GLUCOSE-METHANOL-CHOLINE GMC OXIDOREDUCTASE"/>
    <property type="match status" value="1"/>
</dbReference>
<dbReference type="PROSITE" id="PS51257">
    <property type="entry name" value="PROKAR_LIPOPROTEIN"/>
    <property type="match status" value="1"/>
</dbReference>
<reference evidence="8" key="2">
    <citation type="submission" date="2020-09" db="EMBL/GenBank/DDBJ databases">
        <authorList>
            <person name="Sun Q."/>
            <person name="Zhou Y."/>
        </authorList>
    </citation>
    <scope>NUCLEOTIDE SEQUENCE</scope>
    <source>
        <strain evidence="8">CGMCC 4.7110</strain>
    </source>
</reference>
<dbReference type="EMBL" id="BMML01000013">
    <property type="protein sequence ID" value="GGN22643.1"/>
    <property type="molecule type" value="Genomic_DNA"/>
</dbReference>
<dbReference type="PIRSF" id="PIRSF000137">
    <property type="entry name" value="Alcohol_oxidase"/>
    <property type="match status" value="1"/>
</dbReference>
<name>A0A917XG34_9ACTN</name>
<accession>A0A917XG34</accession>
<gene>
    <name evidence="8" type="ORF">GCM10011578_054480</name>
</gene>
<dbReference type="GO" id="GO:0050660">
    <property type="term" value="F:flavin adenine dinucleotide binding"/>
    <property type="evidence" value="ECO:0007669"/>
    <property type="project" value="InterPro"/>
</dbReference>
<protein>
    <submittedName>
        <fullName evidence="8">Choline dehydrogenase</fullName>
    </submittedName>
</protein>
<dbReference type="Proteomes" id="UP000653411">
    <property type="component" value="Unassembled WGS sequence"/>
</dbReference>
<dbReference type="RefSeq" id="WP_189265459.1">
    <property type="nucleotide sequence ID" value="NZ_BMML01000013.1"/>
</dbReference>
<dbReference type="PANTHER" id="PTHR11552:SF147">
    <property type="entry name" value="CHOLINE DEHYDROGENASE, MITOCHONDRIAL"/>
    <property type="match status" value="1"/>
</dbReference>
<evidence type="ECO:0000256" key="4">
    <source>
        <dbReference type="ARBA" id="ARBA00022827"/>
    </source>
</evidence>
<evidence type="ECO:0000313" key="9">
    <source>
        <dbReference type="Proteomes" id="UP000653411"/>
    </source>
</evidence>
<evidence type="ECO:0000259" key="7">
    <source>
        <dbReference type="PROSITE" id="PS00623"/>
    </source>
</evidence>
<evidence type="ECO:0000256" key="2">
    <source>
        <dbReference type="ARBA" id="ARBA00010790"/>
    </source>
</evidence>
<dbReference type="SUPFAM" id="SSF51905">
    <property type="entry name" value="FAD/NAD(P)-binding domain"/>
    <property type="match status" value="1"/>
</dbReference>
<feature type="binding site" evidence="5">
    <location>
        <position position="220"/>
    </location>
    <ligand>
        <name>FAD</name>
        <dbReference type="ChEBI" id="CHEBI:57692"/>
    </ligand>
</feature>
<evidence type="ECO:0000313" key="8">
    <source>
        <dbReference type="EMBL" id="GGN22643.1"/>
    </source>
</evidence>
<comment type="caution">
    <text evidence="8">The sequence shown here is derived from an EMBL/GenBank/DDBJ whole genome shotgun (WGS) entry which is preliminary data.</text>
</comment>
<proteinExistence type="inferred from homology"/>
<organism evidence="8 9">
    <name type="scientific">Streptomyces fuscichromogenes</name>
    <dbReference type="NCBI Taxonomy" id="1324013"/>
    <lineage>
        <taxon>Bacteria</taxon>
        <taxon>Bacillati</taxon>
        <taxon>Actinomycetota</taxon>
        <taxon>Actinomycetes</taxon>
        <taxon>Kitasatosporales</taxon>
        <taxon>Streptomycetaceae</taxon>
        <taxon>Streptomyces</taxon>
    </lineage>
</organism>
<comment type="similarity">
    <text evidence="2 6">Belongs to the GMC oxidoreductase family.</text>
</comment>
<keyword evidence="9" id="KW-1185">Reference proteome</keyword>
<dbReference type="AlphaFoldDB" id="A0A917XG34"/>
<keyword evidence="3 6" id="KW-0285">Flavoprotein</keyword>
<dbReference type="PROSITE" id="PS00623">
    <property type="entry name" value="GMC_OXRED_1"/>
    <property type="match status" value="1"/>
</dbReference>
<dbReference type="GO" id="GO:0016614">
    <property type="term" value="F:oxidoreductase activity, acting on CH-OH group of donors"/>
    <property type="evidence" value="ECO:0007669"/>
    <property type="project" value="InterPro"/>
</dbReference>
<sequence length="508" mass="53206">MPLKTDSYDYIVVGGGSAGCVVAARLSEDPGVRVLLLEAGSAHPLDAVAVPPAWPGLLGTTADWADATVDQACVGGPVSWSHGRGLGGSSNINAMGFLRGHRSGYDAWPAAGAKGWGFDDLLPFFKRSETVQGRDSANRGTSGPMVVAPVADPNPLAAAILEAAVQTGHRRATDIGGGLEEGFGWLDLNIVDGRRFGAAEAYLRPALDRPNLHVLTDTLVHRVLLSGERCTGVEYSAADGSGGATVAHGTREVIITAGTIGTAQTLLLSGIGPAQHLRDVGVNVLVDLPGVGANLHDHPMTGVTYTSTRPVPMSTANHSEIGGLVRSGLGGEVPDLQMISVSVPFFSPAFQGPTSGYTIITALMAPHSRGTLRLADALPGTRPLLDPRYLSDPRDVDTWVAGMEMVRDIGRAAALDPWRDEEILPAPRVQGAALRAWVGKSLMTYFHYTGTCRIGTDDMAVVDPELRVRGIEGLRVADASVMPSIPSANTHATVIAIAERAADLLRRT</sequence>
<feature type="domain" description="Glucose-methanol-choline oxidoreductase N-terminal" evidence="7">
    <location>
        <begin position="83"/>
        <end position="106"/>
    </location>
</feature>
<dbReference type="InterPro" id="IPR007867">
    <property type="entry name" value="GMC_OxRtase_C"/>
</dbReference>
<evidence type="ECO:0000256" key="1">
    <source>
        <dbReference type="ARBA" id="ARBA00001974"/>
    </source>
</evidence>
<evidence type="ECO:0000256" key="6">
    <source>
        <dbReference type="RuleBase" id="RU003968"/>
    </source>
</evidence>
<dbReference type="Gene3D" id="3.50.50.60">
    <property type="entry name" value="FAD/NAD(P)-binding domain"/>
    <property type="match status" value="1"/>
</dbReference>
<feature type="binding site" evidence="5">
    <location>
        <position position="445"/>
    </location>
    <ligand>
        <name>substrate</name>
    </ligand>
</feature>
<dbReference type="Pfam" id="PF00732">
    <property type="entry name" value="GMC_oxred_N"/>
    <property type="match status" value="1"/>
</dbReference>
<dbReference type="InterPro" id="IPR012132">
    <property type="entry name" value="GMC_OxRdtase"/>
</dbReference>
<reference evidence="8" key="1">
    <citation type="journal article" date="2014" name="Int. J. Syst. Evol. Microbiol.">
        <title>Complete genome sequence of Corynebacterium casei LMG S-19264T (=DSM 44701T), isolated from a smear-ripened cheese.</title>
        <authorList>
            <consortium name="US DOE Joint Genome Institute (JGI-PGF)"/>
            <person name="Walter F."/>
            <person name="Albersmeier A."/>
            <person name="Kalinowski J."/>
            <person name="Ruckert C."/>
        </authorList>
    </citation>
    <scope>NUCLEOTIDE SEQUENCE</scope>
    <source>
        <strain evidence="8">CGMCC 4.7110</strain>
    </source>
</reference>
<evidence type="ECO:0000256" key="3">
    <source>
        <dbReference type="ARBA" id="ARBA00022630"/>
    </source>
</evidence>
<comment type="cofactor">
    <cofactor evidence="1 5">
        <name>FAD</name>
        <dbReference type="ChEBI" id="CHEBI:57692"/>
    </cofactor>
</comment>
<evidence type="ECO:0000256" key="5">
    <source>
        <dbReference type="PIRSR" id="PIRSR000137-2"/>
    </source>
</evidence>
<dbReference type="InterPro" id="IPR036188">
    <property type="entry name" value="FAD/NAD-bd_sf"/>
</dbReference>
<keyword evidence="4 5" id="KW-0274">FAD</keyword>